<name>A0ACA9N147_9GLOM</name>
<evidence type="ECO:0000313" key="1">
    <source>
        <dbReference type="EMBL" id="CAG8621329.1"/>
    </source>
</evidence>
<accession>A0ACA9N147</accession>
<protein>
    <submittedName>
        <fullName evidence="1">14327_t:CDS:1</fullName>
    </submittedName>
</protein>
<keyword evidence="2" id="KW-1185">Reference proteome</keyword>
<reference evidence="1" key="1">
    <citation type="submission" date="2021-06" db="EMBL/GenBank/DDBJ databases">
        <authorList>
            <person name="Kallberg Y."/>
            <person name="Tangrot J."/>
            <person name="Rosling A."/>
        </authorList>
    </citation>
    <scope>NUCLEOTIDE SEQUENCE</scope>
    <source>
        <strain evidence="1">CL356</strain>
    </source>
</reference>
<dbReference type="EMBL" id="CAJVPT010016762">
    <property type="protein sequence ID" value="CAG8621329.1"/>
    <property type="molecule type" value="Genomic_DNA"/>
</dbReference>
<organism evidence="1 2">
    <name type="scientific">Acaulospora colombiana</name>
    <dbReference type="NCBI Taxonomy" id="27376"/>
    <lineage>
        <taxon>Eukaryota</taxon>
        <taxon>Fungi</taxon>
        <taxon>Fungi incertae sedis</taxon>
        <taxon>Mucoromycota</taxon>
        <taxon>Glomeromycotina</taxon>
        <taxon>Glomeromycetes</taxon>
        <taxon>Diversisporales</taxon>
        <taxon>Acaulosporaceae</taxon>
        <taxon>Acaulospora</taxon>
    </lineage>
</organism>
<dbReference type="Proteomes" id="UP000789525">
    <property type="component" value="Unassembled WGS sequence"/>
</dbReference>
<gene>
    <name evidence="1" type="ORF">ACOLOM_LOCUS7339</name>
</gene>
<comment type="caution">
    <text evidence="1">The sequence shown here is derived from an EMBL/GenBank/DDBJ whole genome shotgun (WGS) entry which is preliminary data.</text>
</comment>
<feature type="non-terminal residue" evidence="1">
    <location>
        <position position="100"/>
    </location>
</feature>
<proteinExistence type="predicted"/>
<evidence type="ECO:0000313" key="2">
    <source>
        <dbReference type="Proteomes" id="UP000789525"/>
    </source>
</evidence>
<sequence length="100" mass="11168">MPTDNQHNMLSSIENNQHISMNDENISISLEARSIENNNNNFVNPIAMPSAEDILMISHTNNLNDLFTSFSIGDIPLNQENNLNAVDNVHTTSCAKKSKR</sequence>